<accession>A0ABP7QX79</accession>
<evidence type="ECO:0000313" key="2">
    <source>
        <dbReference type="Proteomes" id="UP001500456"/>
    </source>
</evidence>
<protein>
    <submittedName>
        <fullName evidence="1">Uncharacterized protein</fullName>
    </submittedName>
</protein>
<gene>
    <name evidence="1" type="ORF">GCM10022232_23900</name>
</gene>
<reference evidence="2" key="1">
    <citation type="journal article" date="2019" name="Int. J. Syst. Evol. Microbiol.">
        <title>The Global Catalogue of Microorganisms (GCM) 10K type strain sequencing project: providing services to taxonomists for standard genome sequencing and annotation.</title>
        <authorList>
            <consortium name="The Broad Institute Genomics Platform"/>
            <consortium name="The Broad Institute Genome Sequencing Center for Infectious Disease"/>
            <person name="Wu L."/>
            <person name="Ma J."/>
        </authorList>
    </citation>
    <scope>NUCLEOTIDE SEQUENCE [LARGE SCALE GENOMIC DNA]</scope>
    <source>
        <strain evidence="2">JCM 16924</strain>
    </source>
</reference>
<keyword evidence="2" id="KW-1185">Reference proteome</keyword>
<proteinExistence type="predicted"/>
<comment type="caution">
    <text evidence="1">The sequence shown here is derived from an EMBL/GenBank/DDBJ whole genome shotgun (WGS) entry which is preliminary data.</text>
</comment>
<evidence type="ECO:0000313" key="1">
    <source>
        <dbReference type="EMBL" id="GAA3989425.1"/>
    </source>
</evidence>
<dbReference type="EMBL" id="BAAAZX010000005">
    <property type="protein sequence ID" value="GAA3989425.1"/>
    <property type="molecule type" value="Genomic_DNA"/>
</dbReference>
<organism evidence="1 2">
    <name type="scientific">Streptomyces plumbiresistens</name>
    <dbReference type="NCBI Taxonomy" id="511811"/>
    <lineage>
        <taxon>Bacteria</taxon>
        <taxon>Bacillati</taxon>
        <taxon>Actinomycetota</taxon>
        <taxon>Actinomycetes</taxon>
        <taxon>Kitasatosporales</taxon>
        <taxon>Streptomycetaceae</taxon>
        <taxon>Streptomyces</taxon>
    </lineage>
</organism>
<sequence>MRSVGSGLELHSALDRNGETAAALTGARYAAIGVLAEDGEGLAGCGARLAVQFASQAGAALMTAEAPRDRERLAVYVDRDRITRDLQHLVIQRLFVTG</sequence>
<dbReference type="Proteomes" id="UP001500456">
    <property type="component" value="Unassembled WGS sequence"/>
</dbReference>
<name>A0ABP7QX79_9ACTN</name>